<comment type="similarity">
    <text evidence="1">Belongs to the SINA (Seven in absentia) family.</text>
</comment>
<dbReference type="Gramene" id="KVD99155">
    <property type="protein sequence ID" value="KVD99155"/>
    <property type="gene ID" value="Ccrd_024107"/>
</dbReference>
<dbReference type="STRING" id="59895.A0A124P410"/>
<name>A0A124P410_CYNCS</name>
<dbReference type="InterPro" id="IPR018121">
    <property type="entry name" value="7-in-absentia-prot_TRAF-dom"/>
</dbReference>
<dbReference type="Pfam" id="PF03145">
    <property type="entry name" value="Sina_TRAF"/>
    <property type="match status" value="1"/>
</dbReference>
<evidence type="ECO:0000256" key="3">
    <source>
        <dbReference type="ARBA" id="ARBA00022771"/>
    </source>
</evidence>
<dbReference type="GO" id="GO:0005737">
    <property type="term" value="C:cytoplasm"/>
    <property type="evidence" value="ECO:0007669"/>
    <property type="project" value="InterPro"/>
</dbReference>
<reference evidence="6 7" key="1">
    <citation type="journal article" date="2016" name="Sci. Rep.">
        <title>The genome sequence of the outbreeding globe artichoke constructed de novo incorporating a phase-aware low-pass sequencing strategy of F1 progeny.</title>
        <authorList>
            <person name="Scaglione D."/>
            <person name="Reyes-Chin-Wo S."/>
            <person name="Acquadro A."/>
            <person name="Froenicke L."/>
            <person name="Portis E."/>
            <person name="Beitel C."/>
            <person name="Tirone M."/>
            <person name="Mauro R."/>
            <person name="Lo Monaco A."/>
            <person name="Mauromicale G."/>
            <person name="Faccioli P."/>
            <person name="Cattivelli L."/>
            <person name="Rieseberg L."/>
            <person name="Michelmore R."/>
            <person name="Lanteri S."/>
        </authorList>
    </citation>
    <scope>NUCLEOTIDE SEQUENCE [LARGE SCALE GENOMIC DNA]</scope>
    <source>
        <strain evidence="6">2C</strain>
    </source>
</reference>
<keyword evidence="2" id="KW-0479">Metal-binding</keyword>
<evidence type="ECO:0000313" key="7">
    <source>
        <dbReference type="Proteomes" id="UP000243975"/>
    </source>
</evidence>
<sequence>MHSGSTFNHRYVKSSPRKVENATWMLTLNTAPVYMAFLRFMGDENDARNYSYSLEVGTNRRRLIWEGTPRTIRDCHRKVRDSHDGLIIQRNMPLLYETVIEELGTATTG</sequence>
<organism evidence="6 7">
    <name type="scientific">Cynara cardunculus var. scolymus</name>
    <name type="common">Globe artichoke</name>
    <name type="synonym">Cynara scolymus</name>
    <dbReference type="NCBI Taxonomy" id="59895"/>
    <lineage>
        <taxon>Eukaryota</taxon>
        <taxon>Viridiplantae</taxon>
        <taxon>Streptophyta</taxon>
        <taxon>Embryophyta</taxon>
        <taxon>Tracheophyta</taxon>
        <taxon>Spermatophyta</taxon>
        <taxon>Magnoliopsida</taxon>
        <taxon>eudicotyledons</taxon>
        <taxon>Gunneridae</taxon>
        <taxon>Pentapetalae</taxon>
        <taxon>asterids</taxon>
        <taxon>campanulids</taxon>
        <taxon>Asterales</taxon>
        <taxon>Asteraceae</taxon>
        <taxon>Carduoideae</taxon>
        <taxon>Cardueae</taxon>
        <taxon>Carduinae</taxon>
        <taxon>Cynara</taxon>
    </lineage>
</organism>
<dbReference type="SUPFAM" id="SSF49599">
    <property type="entry name" value="TRAF domain-like"/>
    <property type="match status" value="1"/>
</dbReference>
<feature type="domain" description="Seven-in-absentia protein TRAF-like" evidence="5">
    <location>
        <begin position="29"/>
        <end position="98"/>
    </location>
</feature>
<evidence type="ECO:0000256" key="1">
    <source>
        <dbReference type="ARBA" id="ARBA00009119"/>
    </source>
</evidence>
<dbReference type="InterPro" id="IPR008974">
    <property type="entry name" value="TRAF-like"/>
</dbReference>
<proteinExistence type="inferred from homology"/>
<comment type="caution">
    <text evidence="6">The sequence shown here is derived from an EMBL/GenBank/DDBJ whole genome shotgun (WGS) entry which is preliminary data.</text>
</comment>
<protein>
    <submittedName>
        <fullName evidence="6">Seven-in-absentia protein, sina</fullName>
    </submittedName>
</protein>
<dbReference type="Gene3D" id="2.60.210.10">
    <property type="entry name" value="Apoptosis, Tumor Necrosis Factor Receptor Associated Protein 2, Chain A"/>
    <property type="match status" value="1"/>
</dbReference>
<gene>
    <name evidence="6" type="ORF">Ccrd_024107</name>
</gene>
<evidence type="ECO:0000259" key="5">
    <source>
        <dbReference type="Pfam" id="PF03145"/>
    </source>
</evidence>
<dbReference type="AlphaFoldDB" id="A0A124P410"/>
<dbReference type="GO" id="GO:0008270">
    <property type="term" value="F:zinc ion binding"/>
    <property type="evidence" value="ECO:0007669"/>
    <property type="project" value="UniProtKB-KW"/>
</dbReference>
<evidence type="ECO:0000256" key="4">
    <source>
        <dbReference type="ARBA" id="ARBA00022833"/>
    </source>
</evidence>
<keyword evidence="3" id="KW-0863">Zinc-finger</keyword>
<dbReference type="Proteomes" id="UP000243975">
    <property type="component" value="Unassembled WGS sequence"/>
</dbReference>
<feature type="non-terminal residue" evidence="6">
    <location>
        <position position="1"/>
    </location>
</feature>
<evidence type="ECO:0000313" key="6">
    <source>
        <dbReference type="EMBL" id="KVD99155.1"/>
    </source>
</evidence>
<dbReference type="GO" id="GO:0006511">
    <property type="term" value="P:ubiquitin-dependent protein catabolic process"/>
    <property type="evidence" value="ECO:0007669"/>
    <property type="project" value="InterPro"/>
</dbReference>
<keyword evidence="7" id="KW-1185">Reference proteome</keyword>
<keyword evidence="4" id="KW-0862">Zinc</keyword>
<accession>A0A124P410</accession>
<dbReference type="EMBL" id="LEKV01011440">
    <property type="protein sequence ID" value="KVD99155.1"/>
    <property type="molecule type" value="Genomic_DNA"/>
</dbReference>
<evidence type="ECO:0000256" key="2">
    <source>
        <dbReference type="ARBA" id="ARBA00022723"/>
    </source>
</evidence>